<proteinExistence type="predicted"/>
<evidence type="ECO:0000313" key="1">
    <source>
        <dbReference type="EMBL" id="KAF4639046.1"/>
    </source>
</evidence>
<sequence length="120" mass="13883">MNSHLLDQNWKKKATFTLREVLVMDSNSVLGAFAPKGITCKLRLLQPEMDAYLRICRPGKMDRCLESYMFYSSTRVHYKRQPNRMAFFENCSVPACCGAKALPSPNILLGQRLHLMHYLR</sequence>
<organism evidence="1 2">
    <name type="scientific">Toxoplasma gondii</name>
    <dbReference type="NCBI Taxonomy" id="5811"/>
    <lineage>
        <taxon>Eukaryota</taxon>
        <taxon>Sar</taxon>
        <taxon>Alveolata</taxon>
        <taxon>Apicomplexa</taxon>
        <taxon>Conoidasida</taxon>
        <taxon>Coccidia</taxon>
        <taxon>Eucoccidiorida</taxon>
        <taxon>Eimeriorina</taxon>
        <taxon>Sarcocystidae</taxon>
        <taxon>Toxoplasma</taxon>
    </lineage>
</organism>
<accession>A0A7J6JXL9</accession>
<keyword evidence="2" id="KW-1185">Reference proteome</keyword>
<dbReference type="AlphaFoldDB" id="A0A7J6JXL9"/>
<protein>
    <submittedName>
        <fullName evidence="1">Uncharacterized protein</fullName>
    </submittedName>
</protein>
<reference evidence="1 2" key="1">
    <citation type="submission" date="2020-03" db="EMBL/GenBank/DDBJ databases">
        <title>Genome sequence of Toxoplasma gondii RH-88 strain.</title>
        <authorList>
            <person name="Lorenzi H.A."/>
            <person name="Venepally P."/>
            <person name="Rozenberg A."/>
            <person name="Sibley D."/>
        </authorList>
    </citation>
    <scope>NUCLEOTIDE SEQUENCE [LARGE SCALE GENOMIC DNA]</scope>
    <source>
        <strain evidence="1 2">RH-88</strain>
    </source>
</reference>
<evidence type="ECO:0000313" key="2">
    <source>
        <dbReference type="Proteomes" id="UP000557509"/>
    </source>
</evidence>
<gene>
    <name evidence="1" type="ORF">TGRH88_066560</name>
</gene>
<name>A0A7J6JXL9_TOXGO</name>
<dbReference type="EMBL" id="JAAUHK010000197">
    <property type="protein sequence ID" value="KAF4639046.1"/>
    <property type="molecule type" value="Genomic_DNA"/>
</dbReference>
<dbReference type="Proteomes" id="UP000557509">
    <property type="component" value="Unassembled WGS sequence"/>
</dbReference>
<comment type="caution">
    <text evidence="1">The sequence shown here is derived from an EMBL/GenBank/DDBJ whole genome shotgun (WGS) entry which is preliminary data.</text>
</comment>